<dbReference type="InterPro" id="IPR002177">
    <property type="entry name" value="DPS_DNA-bd"/>
</dbReference>
<evidence type="ECO:0000256" key="2">
    <source>
        <dbReference type="RuleBase" id="RU003875"/>
    </source>
</evidence>
<sequence length="156" mass="18404">MKADIGISDEHKRKVSLMLNTLLADEFVLYTKTKKYHWNMQTMEFIALHEFFDTLAEELLEIIDEIAERNRHIGEFSIGSLDAFLKVTNLVEDESDSNIEQMITNLVKDHETIIRYARRHMDEVNDIFKDAGTADYMLKWIEAHEKTAWMLRSHLK</sequence>
<dbReference type="PANTHER" id="PTHR42932:SF3">
    <property type="entry name" value="DNA PROTECTION DURING STARVATION PROTEIN"/>
    <property type="match status" value="1"/>
</dbReference>
<keyword evidence="5" id="KW-1185">Reference proteome</keyword>
<evidence type="ECO:0000259" key="3">
    <source>
        <dbReference type="Pfam" id="PF00210"/>
    </source>
</evidence>
<dbReference type="InterPro" id="IPR009078">
    <property type="entry name" value="Ferritin-like_SF"/>
</dbReference>
<dbReference type="GO" id="GO:0003677">
    <property type="term" value="F:DNA binding"/>
    <property type="evidence" value="ECO:0007669"/>
    <property type="project" value="UniProtKB-KW"/>
</dbReference>
<keyword evidence="4" id="KW-0238">DNA-binding</keyword>
<proteinExistence type="inferred from homology"/>
<gene>
    <name evidence="4" type="ORF">HNQ88_002827</name>
</gene>
<reference evidence="4" key="1">
    <citation type="submission" date="2023-07" db="EMBL/GenBank/DDBJ databases">
        <title>Genomic Encyclopedia of Type Strains, Phase IV (KMG-IV): sequencing the most valuable type-strain genomes for metagenomic binning, comparative biology and taxonomic classification.</title>
        <authorList>
            <person name="Goeker M."/>
        </authorList>
    </citation>
    <scope>NUCLEOTIDE SEQUENCE</scope>
    <source>
        <strain evidence="4">DSM 26174</strain>
    </source>
</reference>
<dbReference type="PANTHER" id="PTHR42932">
    <property type="entry name" value="GENERAL STRESS PROTEIN 20U"/>
    <property type="match status" value="1"/>
</dbReference>
<dbReference type="RefSeq" id="WP_309939543.1">
    <property type="nucleotide sequence ID" value="NZ_AP025305.1"/>
</dbReference>
<dbReference type="InterPro" id="IPR012347">
    <property type="entry name" value="Ferritin-like"/>
</dbReference>
<comment type="similarity">
    <text evidence="1 2">Belongs to the Dps family.</text>
</comment>
<evidence type="ECO:0000313" key="5">
    <source>
        <dbReference type="Proteomes" id="UP001185092"/>
    </source>
</evidence>
<dbReference type="SUPFAM" id="SSF47240">
    <property type="entry name" value="Ferritin-like"/>
    <property type="match status" value="1"/>
</dbReference>
<dbReference type="Gene3D" id="1.20.1260.10">
    <property type="match status" value="1"/>
</dbReference>
<dbReference type="InterPro" id="IPR008331">
    <property type="entry name" value="Ferritin_DPS_dom"/>
</dbReference>
<accession>A0AAE3XQX5</accession>
<dbReference type="Pfam" id="PF00210">
    <property type="entry name" value="Ferritin"/>
    <property type="match status" value="1"/>
</dbReference>
<dbReference type="PRINTS" id="PR01346">
    <property type="entry name" value="HELNAPAPROT"/>
</dbReference>
<name>A0AAE3XQX5_9BACT</name>
<dbReference type="AlphaFoldDB" id="A0AAE3XQX5"/>
<dbReference type="GO" id="GO:0008199">
    <property type="term" value="F:ferric iron binding"/>
    <property type="evidence" value="ECO:0007669"/>
    <property type="project" value="InterPro"/>
</dbReference>
<dbReference type="CDD" id="cd01043">
    <property type="entry name" value="DPS"/>
    <property type="match status" value="1"/>
</dbReference>
<protein>
    <submittedName>
        <fullName evidence="4">Starvation-inducible DNA-binding protein</fullName>
    </submittedName>
</protein>
<comment type="caution">
    <text evidence="4">The sequence shown here is derived from an EMBL/GenBank/DDBJ whole genome shotgun (WGS) entry which is preliminary data.</text>
</comment>
<evidence type="ECO:0000256" key="1">
    <source>
        <dbReference type="ARBA" id="ARBA00009497"/>
    </source>
</evidence>
<feature type="domain" description="Ferritin/DPS" evidence="3">
    <location>
        <begin position="19"/>
        <end position="156"/>
    </location>
</feature>
<dbReference type="PIRSF" id="PIRSF005900">
    <property type="entry name" value="Dps"/>
    <property type="match status" value="1"/>
</dbReference>
<organism evidence="4 5">
    <name type="scientific">Aureibacter tunicatorum</name>
    <dbReference type="NCBI Taxonomy" id="866807"/>
    <lineage>
        <taxon>Bacteria</taxon>
        <taxon>Pseudomonadati</taxon>
        <taxon>Bacteroidota</taxon>
        <taxon>Cytophagia</taxon>
        <taxon>Cytophagales</taxon>
        <taxon>Persicobacteraceae</taxon>
        <taxon>Aureibacter</taxon>
    </lineage>
</organism>
<evidence type="ECO:0000313" key="4">
    <source>
        <dbReference type="EMBL" id="MDR6239779.1"/>
    </source>
</evidence>
<dbReference type="Proteomes" id="UP001185092">
    <property type="component" value="Unassembled WGS sequence"/>
</dbReference>
<dbReference type="EMBL" id="JAVDQD010000003">
    <property type="protein sequence ID" value="MDR6239779.1"/>
    <property type="molecule type" value="Genomic_DNA"/>
</dbReference>